<dbReference type="RefSeq" id="WP_189112453.1">
    <property type="nucleotide sequence ID" value="NZ_BMQC01000001.1"/>
</dbReference>
<keyword evidence="1" id="KW-0812">Transmembrane</keyword>
<reference evidence="2" key="1">
    <citation type="journal article" date="2014" name="Int. J. Syst. Evol. Microbiol.">
        <title>Complete genome sequence of Corynebacterium casei LMG S-19264T (=DSM 44701T), isolated from a smear-ripened cheese.</title>
        <authorList>
            <consortium name="US DOE Joint Genome Institute (JGI-PGF)"/>
            <person name="Walter F."/>
            <person name="Albersmeier A."/>
            <person name="Kalinowski J."/>
            <person name="Ruckert C."/>
        </authorList>
    </citation>
    <scope>NUCLEOTIDE SEQUENCE</scope>
    <source>
        <strain evidence="2">JCM 3091</strain>
    </source>
</reference>
<dbReference type="InterPro" id="IPR022062">
    <property type="entry name" value="DUF3618"/>
</dbReference>
<keyword evidence="1" id="KW-0472">Membrane</keyword>
<protein>
    <recommendedName>
        <fullName evidence="4">DUF3618 domain-containing protein</fullName>
    </recommendedName>
</protein>
<evidence type="ECO:0000256" key="1">
    <source>
        <dbReference type="SAM" id="Phobius"/>
    </source>
</evidence>
<dbReference type="Proteomes" id="UP000662200">
    <property type="component" value="Unassembled WGS sequence"/>
</dbReference>
<keyword evidence="1" id="KW-1133">Transmembrane helix</keyword>
<reference evidence="2" key="2">
    <citation type="submission" date="2020-09" db="EMBL/GenBank/DDBJ databases">
        <authorList>
            <person name="Sun Q."/>
            <person name="Ohkuma M."/>
        </authorList>
    </citation>
    <scope>NUCLEOTIDE SEQUENCE</scope>
    <source>
        <strain evidence="2">JCM 3091</strain>
    </source>
</reference>
<dbReference type="EMBL" id="BMQC01000001">
    <property type="protein sequence ID" value="GGK15183.1"/>
    <property type="molecule type" value="Genomic_DNA"/>
</dbReference>
<organism evidence="2 3">
    <name type="scientific">Pilimelia terevasa</name>
    <dbReference type="NCBI Taxonomy" id="53372"/>
    <lineage>
        <taxon>Bacteria</taxon>
        <taxon>Bacillati</taxon>
        <taxon>Actinomycetota</taxon>
        <taxon>Actinomycetes</taxon>
        <taxon>Micromonosporales</taxon>
        <taxon>Micromonosporaceae</taxon>
        <taxon>Pilimelia</taxon>
    </lineage>
</organism>
<keyword evidence="3" id="KW-1185">Reference proteome</keyword>
<proteinExistence type="predicted"/>
<dbReference type="AlphaFoldDB" id="A0A8J3FHN5"/>
<name>A0A8J3FHN5_9ACTN</name>
<evidence type="ECO:0008006" key="4">
    <source>
        <dbReference type="Google" id="ProtNLM"/>
    </source>
</evidence>
<feature type="transmembrane region" description="Helical" evidence="1">
    <location>
        <begin position="91"/>
        <end position="110"/>
    </location>
</feature>
<gene>
    <name evidence="2" type="ORF">GCM10010124_04710</name>
</gene>
<comment type="caution">
    <text evidence="2">The sequence shown here is derived from an EMBL/GenBank/DDBJ whole genome shotgun (WGS) entry which is preliminary data.</text>
</comment>
<accession>A0A8J3FHN5</accession>
<sequence length="113" mass="12039">MDRTVTPPTAAALRAEITQTRAELGETVQALAAKADLKARLGHAVTVRRAKVTGALDRMAHPLRDPLHTPLPDERAVPVGRAPARPASRRYWWLIPAGAAALAAVGALLTRRG</sequence>
<dbReference type="Pfam" id="PF12277">
    <property type="entry name" value="DUF3618"/>
    <property type="match status" value="1"/>
</dbReference>
<evidence type="ECO:0000313" key="2">
    <source>
        <dbReference type="EMBL" id="GGK15183.1"/>
    </source>
</evidence>
<evidence type="ECO:0000313" key="3">
    <source>
        <dbReference type="Proteomes" id="UP000662200"/>
    </source>
</evidence>